<dbReference type="OrthoDB" id="9796958at2"/>
<dbReference type="RefSeq" id="WP_006002841.1">
    <property type="nucleotide sequence ID" value="NZ_BAET01000006.1"/>
</dbReference>
<feature type="domain" description="Isochorismatase-like" evidence="1">
    <location>
        <begin position="12"/>
        <end position="161"/>
    </location>
</feature>
<evidence type="ECO:0000313" key="3">
    <source>
        <dbReference type="Proteomes" id="UP000053586"/>
    </source>
</evidence>
<dbReference type="AlphaFoldDB" id="H5T880"/>
<dbReference type="SUPFAM" id="SSF52499">
    <property type="entry name" value="Isochorismatase-like hydrolases"/>
    <property type="match status" value="1"/>
</dbReference>
<dbReference type="PANTHER" id="PTHR14119:SF3">
    <property type="entry name" value="ISOCHORISMATASE DOMAIN-CONTAINING PROTEIN 2"/>
    <property type="match status" value="1"/>
</dbReference>
<evidence type="ECO:0000259" key="1">
    <source>
        <dbReference type="Pfam" id="PF00857"/>
    </source>
</evidence>
<reference evidence="2 3" key="1">
    <citation type="journal article" date="2012" name="J. Bacteriol.">
        <title>Genome sequence of proteorhodopsin-containing sea ice bacterium Glaciecola punicea ACAM 611T.</title>
        <authorList>
            <person name="Qin Q.-L."/>
            <person name="Xie B.-B."/>
            <person name="Shu Y.-L."/>
            <person name="Rong J.-C."/>
            <person name="Zhao D.-L."/>
            <person name="Zhang X.-Y."/>
            <person name="Chen X.-L."/>
            <person name="Zhou B.-C."/>
            <person name="Zhanga Y.-Z."/>
        </authorList>
    </citation>
    <scope>NUCLEOTIDE SEQUENCE [LARGE SCALE GENOMIC DNA]</scope>
    <source>
        <strain evidence="2 3">ACAM 611</strain>
    </source>
</reference>
<dbReference type="Gene3D" id="3.40.50.850">
    <property type="entry name" value="Isochorismatase-like"/>
    <property type="match status" value="1"/>
</dbReference>
<dbReference type="InterPro" id="IPR036380">
    <property type="entry name" value="Isochorismatase-like_sf"/>
</dbReference>
<dbReference type="STRING" id="56804.BAE46_12905"/>
<organism evidence="2 3">
    <name type="scientific">Glaciecola punicea ACAM 611</name>
    <dbReference type="NCBI Taxonomy" id="1121923"/>
    <lineage>
        <taxon>Bacteria</taxon>
        <taxon>Pseudomonadati</taxon>
        <taxon>Pseudomonadota</taxon>
        <taxon>Gammaproteobacteria</taxon>
        <taxon>Alteromonadales</taxon>
        <taxon>Alteromonadaceae</taxon>
        <taxon>Glaciecola</taxon>
    </lineage>
</organism>
<accession>H5T880</accession>
<evidence type="ECO:0000313" key="2">
    <source>
        <dbReference type="EMBL" id="GAB54521.1"/>
    </source>
</evidence>
<dbReference type="Proteomes" id="UP000053586">
    <property type="component" value="Unassembled WGS sequence"/>
</dbReference>
<dbReference type="eggNOG" id="COG1335">
    <property type="taxonomic scope" value="Bacteria"/>
</dbReference>
<protein>
    <recommendedName>
        <fullName evidence="1">Isochorismatase-like domain-containing protein</fullName>
    </recommendedName>
</protein>
<dbReference type="PANTHER" id="PTHR14119">
    <property type="entry name" value="HYDROLASE"/>
    <property type="match status" value="1"/>
</dbReference>
<comment type="caution">
    <text evidence="2">The sequence shown here is derived from an EMBL/GenBank/DDBJ whole genome shotgun (WGS) entry which is preliminary data.</text>
</comment>
<dbReference type="Pfam" id="PF00857">
    <property type="entry name" value="Isochorismatase"/>
    <property type="match status" value="1"/>
</dbReference>
<dbReference type="InterPro" id="IPR050993">
    <property type="entry name" value="Isochorismatase_domain"/>
</dbReference>
<dbReference type="InterPro" id="IPR000868">
    <property type="entry name" value="Isochorismatase-like_dom"/>
</dbReference>
<keyword evidence="3" id="KW-1185">Reference proteome</keyword>
<proteinExistence type="predicted"/>
<gene>
    <name evidence="2" type="ORF">GPUN_0374</name>
</gene>
<dbReference type="EMBL" id="BAET01000006">
    <property type="protein sequence ID" value="GAB54521.1"/>
    <property type="molecule type" value="Genomic_DNA"/>
</dbReference>
<name>H5T880_9ALTE</name>
<sequence length="184" mass="19950">MQIRIEASQCQVLVVDIQTRLAPVLLNIETMLRNVNIVLSTATALDIPVTIAQQYTKGLGPSANIVQPFINNNLFAKTTFSCFGAPALVKNMEEHRQQGKSCLIVIGCEAHVCVTQSVIDALTHGYRVILVADAISSRTQLDCDTATARLGVAGAEVVTSEMLVFELIQGKNSPHFDMVLNLVK</sequence>
<reference evidence="2 3" key="2">
    <citation type="journal article" date="2017" name="Antonie Van Leeuwenhoek">
        <title>Rhizobium rhizosphaerae sp. nov., a novel species isolated from rice rhizosphere.</title>
        <authorList>
            <person name="Zhao J.J."/>
            <person name="Zhang J."/>
            <person name="Zhang R.J."/>
            <person name="Zhang C.W."/>
            <person name="Yin H.Q."/>
            <person name="Zhang X.X."/>
        </authorList>
    </citation>
    <scope>NUCLEOTIDE SEQUENCE [LARGE SCALE GENOMIC DNA]</scope>
    <source>
        <strain evidence="2 3">ACAM 611</strain>
    </source>
</reference>